<evidence type="ECO:0000256" key="4">
    <source>
        <dbReference type="ARBA" id="ARBA00022840"/>
    </source>
</evidence>
<dbReference type="RefSeq" id="WP_207671809.1">
    <property type="nucleotide sequence ID" value="NZ_JAFREM010000003.1"/>
</dbReference>
<evidence type="ECO:0000256" key="3">
    <source>
        <dbReference type="ARBA" id="ARBA00022777"/>
    </source>
</evidence>
<evidence type="ECO:0000256" key="5">
    <source>
        <dbReference type="NCBIfam" id="TIGR01378"/>
    </source>
</evidence>
<dbReference type="Pfam" id="PF04263">
    <property type="entry name" value="TPK_catalytic"/>
    <property type="match status" value="1"/>
</dbReference>
<keyword evidence="4" id="KW-0067">ATP-binding</keyword>
<dbReference type="Gene3D" id="3.40.50.10240">
    <property type="entry name" value="Thiamin pyrophosphokinase, catalytic domain"/>
    <property type="match status" value="1"/>
</dbReference>
<dbReference type="CDD" id="cd07995">
    <property type="entry name" value="TPK"/>
    <property type="match status" value="1"/>
</dbReference>
<feature type="domain" description="Thiamin pyrophosphokinase thiamin-binding" evidence="6">
    <location>
        <begin position="142"/>
        <end position="206"/>
    </location>
</feature>
<dbReference type="InterPro" id="IPR007371">
    <property type="entry name" value="TPK_catalytic"/>
</dbReference>
<dbReference type="PANTHER" id="PTHR41299:SF1">
    <property type="entry name" value="THIAMINE PYROPHOSPHOKINASE"/>
    <property type="match status" value="1"/>
</dbReference>
<dbReference type="InterPro" id="IPR006282">
    <property type="entry name" value="Thi_PPkinase"/>
</dbReference>
<accession>A0ABS3L5I0</accession>
<evidence type="ECO:0000313" key="7">
    <source>
        <dbReference type="EMBL" id="MBO1304867.1"/>
    </source>
</evidence>
<dbReference type="GO" id="GO:0004788">
    <property type="term" value="F:thiamine diphosphokinase activity"/>
    <property type="evidence" value="ECO:0007669"/>
    <property type="project" value="UniProtKB-EC"/>
</dbReference>
<dbReference type="InterPro" id="IPR007373">
    <property type="entry name" value="Thiamin_PyroPKinase_B1-bd"/>
</dbReference>
<evidence type="ECO:0000313" key="8">
    <source>
        <dbReference type="Proteomes" id="UP000664601"/>
    </source>
</evidence>
<proteinExistence type="predicted"/>
<dbReference type="InterPro" id="IPR036759">
    <property type="entry name" value="TPK_catalytic_sf"/>
</dbReference>
<evidence type="ECO:0000256" key="1">
    <source>
        <dbReference type="ARBA" id="ARBA00022679"/>
    </source>
</evidence>
<evidence type="ECO:0000256" key="2">
    <source>
        <dbReference type="ARBA" id="ARBA00022741"/>
    </source>
</evidence>
<dbReference type="NCBIfam" id="TIGR01378">
    <property type="entry name" value="thi_PPkinase"/>
    <property type="match status" value="1"/>
</dbReference>
<keyword evidence="1 7" id="KW-0808">Transferase</keyword>
<dbReference type="Proteomes" id="UP000664601">
    <property type="component" value="Unassembled WGS sequence"/>
</dbReference>
<dbReference type="SMART" id="SM00983">
    <property type="entry name" value="TPK_B1_binding"/>
    <property type="match status" value="1"/>
</dbReference>
<reference evidence="7 8" key="1">
    <citation type="submission" date="2021-03" db="EMBL/GenBank/DDBJ databases">
        <title>Enterococcal diversity collection.</title>
        <authorList>
            <person name="Gilmore M.S."/>
            <person name="Schwartzman J."/>
            <person name="Van Tyne D."/>
            <person name="Martin M."/>
            <person name="Earl A.M."/>
            <person name="Manson A.L."/>
            <person name="Straub T."/>
            <person name="Salamzade R."/>
            <person name="Saavedra J."/>
            <person name="Lebreton F."/>
            <person name="Prichula J."/>
            <person name="Schaufler K."/>
            <person name="Gaca A."/>
            <person name="Sgardioli B."/>
            <person name="Wagenaar J."/>
            <person name="Strong T."/>
        </authorList>
    </citation>
    <scope>NUCLEOTIDE SEQUENCE [LARGE SCALE GENOMIC DNA]</scope>
    <source>
        <strain evidence="7 8">669A</strain>
    </source>
</reference>
<keyword evidence="3" id="KW-0418">Kinase</keyword>
<dbReference type="SUPFAM" id="SSF63999">
    <property type="entry name" value="Thiamin pyrophosphokinase, catalytic domain"/>
    <property type="match status" value="1"/>
</dbReference>
<evidence type="ECO:0000259" key="6">
    <source>
        <dbReference type="SMART" id="SM00983"/>
    </source>
</evidence>
<sequence>MKILLVAGGEPKQWPEFEADNFDYFVGIDRGNLYLLNAGIHPDLAVGDFDSLSSEERRLVFDSVGEISKSPAEKDDTDTQLALAKTFERYPEAEVTIVGATGGRLDHLLANIWLGLEPRFQPFLQQFQLKDRTNTVSYLAAGNHKVLQETDMKYLGYCCLTPIEGLTLKNVKYPLNNTDVLQPTSLASNEFLLSEAEISFDSGIIAVVQSRD</sequence>
<keyword evidence="2" id="KW-0547">Nucleotide-binding</keyword>
<organism evidence="7 8">
    <name type="scientific">Candidatus Enterococcus moelleringii</name>
    <dbReference type="NCBI Taxonomy" id="2815325"/>
    <lineage>
        <taxon>Bacteria</taxon>
        <taxon>Bacillati</taxon>
        <taxon>Bacillota</taxon>
        <taxon>Bacilli</taxon>
        <taxon>Lactobacillales</taxon>
        <taxon>Enterococcaceae</taxon>
        <taxon>Enterococcus</taxon>
    </lineage>
</organism>
<dbReference type="Pfam" id="PF04265">
    <property type="entry name" value="TPK_B1_binding"/>
    <property type="match status" value="1"/>
</dbReference>
<keyword evidence="8" id="KW-1185">Reference proteome</keyword>
<gene>
    <name evidence="7" type="ORF">JZO70_01740</name>
</gene>
<dbReference type="PANTHER" id="PTHR41299">
    <property type="entry name" value="THIAMINE PYROPHOSPHOKINASE"/>
    <property type="match status" value="1"/>
</dbReference>
<dbReference type="InterPro" id="IPR053149">
    <property type="entry name" value="TPK"/>
</dbReference>
<comment type="caution">
    <text evidence="7">The sequence shown here is derived from an EMBL/GenBank/DDBJ whole genome shotgun (WGS) entry which is preliminary data.</text>
</comment>
<protein>
    <recommendedName>
        <fullName evidence="5">Thiamine diphosphokinase</fullName>
        <ecNumber evidence="5">2.7.6.2</ecNumber>
    </recommendedName>
</protein>
<dbReference type="EMBL" id="JAFREM010000003">
    <property type="protein sequence ID" value="MBO1304867.1"/>
    <property type="molecule type" value="Genomic_DNA"/>
</dbReference>
<dbReference type="EC" id="2.7.6.2" evidence="5"/>
<name>A0ABS3L5I0_9ENTE</name>